<sequence length="442" mass="46830">MSALKTSALRLIKPLAFPDYALLASALVFSTFAAGMWAVAMVYQVRRLGGGPVELSAVATANAAGLLCFVLLGGIMADRHSCRRIVMLVEALSLAVMGVTAVLAMTEVLQLWHLMLAGFCTGAGSAFFYPAYSALLPKMLPAEQLLAANGLEGTARPVVHTALGPMAAGFVVAALSPAHAIVGISVIHLAALLMLRRIPNRQAYNAPGPVDGQGQPGMLRQLREGIGYTVRTRWLLWTLLFSVISVFTFIGPFEVLLPFIVSGNLHGDARLFSFALAFFGLGSAIGSLLVASAKFPRRYLSLMTACWCLGTLPLALVGYVDAAWMLFAILLAFGITDAVGMVIWGTLLQRRVPGHLLGRISSLDFFVSLALMPLSMAAAGPLTQVLSLQEIFVIAGLASPLFGIIAWWAGRFARDEIAHPLSDPVPAALDGERGGEAPASSR</sequence>
<dbReference type="PANTHER" id="PTHR23513:SF6">
    <property type="entry name" value="MAJOR FACILITATOR SUPERFAMILY ASSOCIATED DOMAIN-CONTAINING PROTEIN"/>
    <property type="match status" value="1"/>
</dbReference>
<dbReference type="EMBL" id="PGEY01000001">
    <property type="protein sequence ID" value="PJJ45707.1"/>
    <property type="molecule type" value="Genomic_DNA"/>
</dbReference>
<feature type="transmembrane region" description="Helical" evidence="7">
    <location>
        <begin position="234"/>
        <end position="251"/>
    </location>
</feature>
<evidence type="ECO:0000256" key="1">
    <source>
        <dbReference type="ARBA" id="ARBA00004651"/>
    </source>
</evidence>
<feature type="transmembrane region" description="Helical" evidence="7">
    <location>
        <begin position="271"/>
        <end position="292"/>
    </location>
</feature>
<dbReference type="CDD" id="cd06173">
    <property type="entry name" value="MFS_MefA_like"/>
    <property type="match status" value="1"/>
</dbReference>
<feature type="transmembrane region" description="Helical" evidence="7">
    <location>
        <begin position="83"/>
        <end position="104"/>
    </location>
</feature>
<dbReference type="Gene3D" id="1.20.1250.20">
    <property type="entry name" value="MFS general substrate transporter like domains"/>
    <property type="match status" value="1"/>
</dbReference>
<keyword evidence="4 7" id="KW-0812">Transmembrane</keyword>
<feature type="transmembrane region" description="Helical" evidence="7">
    <location>
        <begin position="326"/>
        <end position="348"/>
    </location>
</feature>
<keyword evidence="9" id="KW-1185">Reference proteome</keyword>
<dbReference type="RefSeq" id="WP_066143605.1">
    <property type="nucleotide sequence ID" value="NZ_PGEY01000001.1"/>
</dbReference>
<feature type="transmembrane region" description="Helical" evidence="7">
    <location>
        <begin position="55"/>
        <end position="77"/>
    </location>
</feature>
<evidence type="ECO:0000313" key="9">
    <source>
        <dbReference type="Proteomes" id="UP000229263"/>
    </source>
</evidence>
<organism evidence="8 9">
    <name type="scientific">Glutamicibacter mysorens</name>
    <dbReference type="NCBI Taxonomy" id="257984"/>
    <lineage>
        <taxon>Bacteria</taxon>
        <taxon>Bacillati</taxon>
        <taxon>Actinomycetota</taxon>
        <taxon>Actinomycetes</taxon>
        <taxon>Micrococcales</taxon>
        <taxon>Micrococcaceae</taxon>
        <taxon>Glutamicibacter</taxon>
    </lineage>
</organism>
<dbReference type="InterPro" id="IPR010290">
    <property type="entry name" value="TM_effector"/>
</dbReference>
<accession>A0ABX4N2D9</accession>
<dbReference type="Proteomes" id="UP000229263">
    <property type="component" value="Unassembled WGS sequence"/>
</dbReference>
<name>A0ABX4N2D9_9MICC</name>
<feature type="transmembrane region" description="Helical" evidence="7">
    <location>
        <begin position="111"/>
        <end position="132"/>
    </location>
</feature>
<feature type="transmembrane region" description="Helical" evidence="7">
    <location>
        <begin position="360"/>
        <end position="379"/>
    </location>
</feature>
<evidence type="ECO:0000313" key="8">
    <source>
        <dbReference type="EMBL" id="PJJ45707.1"/>
    </source>
</evidence>
<feature type="transmembrane region" description="Helical" evidence="7">
    <location>
        <begin position="299"/>
        <end position="320"/>
    </location>
</feature>
<keyword evidence="3" id="KW-1003">Cell membrane</keyword>
<dbReference type="Pfam" id="PF05977">
    <property type="entry name" value="MFS_3"/>
    <property type="match status" value="1"/>
</dbReference>
<evidence type="ECO:0000256" key="2">
    <source>
        <dbReference type="ARBA" id="ARBA00022448"/>
    </source>
</evidence>
<evidence type="ECO:0000256" key="7">
    <source>
        <dbReference type="SAM" id="Phobius"/>
    </source>
</evidence>
<dbReference type="PANTHER" id="PTHR23513">
    <property type="entry name" value="INTEGRAL MEMBRANE EFFLUX PROTEIN-RELATED"/>
    <property type="match status" value="1"/>
</dbReference>
<proteinExistence type="predicted"/>
<evidence type="ECO:0000256" key="3">
    <source>
        <dbReference type="ARBA" id="ARBA00022475"/>
    </source>
</evidence>
<dbReference type="InterPro" id="IPR036259">
    <property type="entry name" value="MFS_trans_sf"/>
</dbReference>
<comment type="caution">
    <text evidence="8">The sequence shown here is derived from an EMBL/GenBank/DDBJ whole genome shotgun (WGS) entry which is preliminary data.</text>
</comment>
<reference evidence="8 9" key="1">
    <citation type="submission" date="2017-11" db="EMBL/GenBank/DDBJ databases">
        <title>Sequencing the genomes of 1000 actinobacteria strains.</title>
        <authorList>
            <person name="Klenk H.-P."/>
        </authorList>
    </citation>
    <scope>NUCLEOTIDE SEQUENCE [LARGE SCALE GENOMIC DNA]</scope>
    <source>
        <strain evidence="8 9">DSM 12798</strain>
    </source>
</reference>
<keyword evidence="2" id="KW-0813">Transport</keyword>
<feature type="transmembrane region" description="Helical" evidence="7">
    <location>
        <begin position="167"/>
        <end position="195"/>
    </location>
</feature>
<evidence type="ECO:0000256" key="5">
    <source>
        <dbReference type="ARBA" id="ARBA00022989"/>
    </source>
</evidence>
<keyword evidence="6 7" id="KW-0472">Membrane</keyword>
<dbReference type="SUPFAM" id="SSF103473">
    <property type="entry name" value="MFS general substrate transporter"/>
    <property type="match status" value="1"/>
</dbReference>
<protein>
    <submittedName>
        <fullName evidence="8">MFS family arabinose efflux permease</fullName>
    </submittedName>
</protein>
<evidence type="ECO:0000256" key="6">
    <source>
        <dbReference type="ARBA" id="ARBA00023136"/>
    </source>
</evidence>
<keyword evidence="5 7" id="KW-1133">Transmembrane helix</keyword>
<feature type="transmembrane region" description="Helical" evidence="7">
    <location>
        <begin position="20"/>
        <end position="43"/>
    </location>
</feature>
<comment type="subcellular location">
    <subcellularLocation>
        <location evidence="1">Cell membrane</location>
        <topology evidence="1">Multi-pass membrane protein</topology>
    </subcellularLocation>
</comment>
<gene>
    <name evidence="8" type="ORF">ATK23_3001</name>
</gene>
<feature type="transmembrane region" description="Helical" evidence="7">
    <location>
        <begin position="391"/>
        <end position="410"/>
    </location>
</feature>
<evidence type="ECO:0000256" key="4">
    <source>
        <dbReference type="ARBA" id="ARBA00022692"/>
    </source>
</evidence>